<sequence>MVGTCVWLCKICSDAGTSCFPVSCSNKLSRPKWSERMKPYKDDALFWDSVWKSCDKPRVGIVFDLRQNTKREYHYALRRYEREERALRRERMGASMTSSYDRSFWKEVQNVNPKKRKIALNIDSAVTDIGIANIFGHKYTTLYNSVPSNPHEMRSITSQLSETLSQTSMNAMTVTLAQVIAAVKRLKSCKHDDSRMMWSNYLIWAPENMLKHLSFLLSAMLQWSVELMALSSIDRMNGGVCLEKFIYYRMKAFMVKFVHENDDREYIKVMKRKNLERFKQLGLKILFATVAPNINTIV</sequence>
<reference evidence="1 3" key="2">
    <citation type="journal article" date="2013" name="Nature">
        <title>Insights into bilaterian evolution from three spiralian genomes.</title>
        <authorList>
            <person name="Simakov O."/>
            <person name="Marletaz F."/>
            <person name="Cho S.J."/>
            <person name="Edsinger-Gonzales E."/>
            <person name="Havlak P."/>
            <person name="Hellsten U."/>
            <person name="Kuo D.H."/>
            <person name="Larsson T."/>
            <person name="Lv J."/>
            <person name="Arendt D."/>
            <person name="Savage R."/>
            <person name="Osoegawa K."/>
            <person name="de Jong P."/>
            <person name="Grimwood J."/>
            <person name="Chapman J.A."/>
            <person name="Shapiro H."/>
            <person name="Aerts A."/>
            <person name="Otillar R.P."/>
            <person name="Terry A.Y."/>
            <person name="Boore J.L."/>
            <person name="Grigoriev I.V."/>
            <person name="Lindberg D.R."/>
            <person name="Seaver E.C."/>
            <person name="Weisblat D.A."/>
            <person name="Putnam N.H."/>
            <person name="Rokhsar D.S."/>
        </authorList>
    </citation>
    <scope>NUCLEOTIDE SEQUENCE</scope>
    <source>
        <strain evidence="1 3">I ESC-2004</strain>
    </source>
</reference>
<organism evidence="1">
    <name type="scientific">Capitella teleta</name>
    <name type="common">Polychaete worm</name>
    <dbReference type="NCBI Taxonomy" id="283909"/>
    <lineage>
        <taxon>Eukaryota</taxon>
        <taxon>Metazoa</taxon>
        <taxon>Spiralia</taxon>
        <taxon>Lophotrochozoa</taxon>
        <taxon>Annelida</taxon>
        <taxon>Polychaeta</taxon>
        <taxon>Sedentaria</taxon>
        <taxon>Scolecida</taxon>
        <taxon>Capitellidae</taxon>
        <taxon>Capitella</taxon>
    </lineage>
</organism>
<dbReference type="Proteomes" id="UP000014760">
    <property type="component" value="Unassembled WGS sequence"/>
</dbReference>
<protein>
    <submittedName>
        <fullName evidence="1 2">Uncharacterized protein</fullName>
    </submittedName>
</protein>
<keyword evidence="3" id="KW-1185">Reference proteome</keyword>
<evidence type="ECO:0000313" key="1">
    <source>
        <dbReference type="EMBL" id="ELT95268.1"/>
    </source>
</evidence>
<name>R7TN30_CAPTE</name>
<reference evidence="2" key="3">
    <citation type="submission" date="2015-06" db="UniProtKB">
        <authorList>
            <consortium name="EnsemblMetazoa"/>
        </authorList>
    </citation>
    <scope>IDENTIFICATION</scope>
</reference>
<proteinExistence type="predicted"/>
<dbReference type="STRING" id="283909.R7TN30"/>
<reference evidence="3" key="1">
    <citation type="submission" date="2012-12" db="EMBL/GenBank/DDBJ databases">
        <authorList>
            <person name="Hellsten U."/>
            <person name="Grimwood J."/>
            <person name="Chapman J.A."/>
            <person name="Shapiro H."/>
            <person name="Aerts A."/>
            <person name="Otillar R.P."/>
            <person name="Terry A.Y."/>
            <person name="Boore J.L."/>
            <person name="Simakov O."/>
            <person name="Marletaz F."/>
            <person name="Cho S.-J."/>
            <person name="Edsinger-Gonzales E."/>
            <person name="Havlak P."/>
            <person name="Kuo D.-H."/>
            <person name="Larsson T."/>
            <person name="Lv J."/>
            <person name="Arendt D."/>
            <person name="Savage R."/>
            <person name="Osoegawa K."/>
            <person name="de Jong P."/>
            <person name="Lindberg D.R."/>
            <person name="Seaver E.C."/>
            <person name="Weisblat D.A."/>
            <person name="Putnam N.H."/>
            <person name="Grigoriev I.V."/>
            <person name="Rokhsar D.S."/>
        </authorList>
    </citation>
    <scope>NUCLEOTIDE SEQUENCE</scope>
    <source>
        <strain evidence="3">I ESC-2004</strain>
    </source>
</reference>
<dbReference type="EMBL" id="KB309179">
    <property type="protein sequence ID" value="ELT95268.1"/>
    <property type="molecule type" value="Genomic_DNA"/>
</dbReference>
<evidence type="ECO:0000313" key="3">
    <source>
        <dbReference type="Proteomes" id="UP000014760"/>
    </source>
</evidence>
<gene>
    <name evidence="1" type="ORF">CAPTEDRAFT_213981</name>
</gene>
<dbReference type="EMBL" id="AMQN01011911">
    <property type="status" value="NOT_ANNOTATED_CDS"/>
    <property type="molecule type" value="Genomic_DNA"/>
</dbReference>
<accession>R7TN30</accession>
<dbReference type="AlphaFoldDB" id="R7TN30"/>
<dbReference type="HOGENOM" id="CLU_934629_0_0_1"/>
<dbReference type="EnsemblMetazoa" id="CapteT213981">
    <property type="protein sequence ID" value="CapteP213981"/>
    <property type="gene ID" value="CapteG213981"/>
</dbReference>
<evidence type="ECO:0000313" key="2">
    <source>
        <dbReference type="EnsemblMetazoa" id="CapteP213981"/>
    </source>
</evidence>